<dbReference type="InterPro" id="IPR053738">
    <property type="entry name" value="Lambda_capsid_assembly"/>
</dbReference>
<dbReference type="HOGENOM" id="CLU_051310_0_1_9"/>
<name>R2QI25_9ENTE</name>
<comment type="caution">
    <text evidence="1">The sequence shown here is derived from an EMBL/GenBank/DDBJ whole genome shotgun (WGS) entry which is preliminary data.</text>
</comment>
<sequence>MKMKLPMNLQLFAEQSIYSMVTAPEVAAYWTEKQQTLPPFLGEELFPADKQLGTEIKWLKGETGAPKMLKPSAFGARAIARGRKEFDQVLTTLGFFKESKYIDENLRQQLNMVMASGNQLMIDTILKKIFDDITDLVYGAAVTREVARMQLLMTGKAELSGNGQKYELDYEFNPDHMGNAKVSWSDADTSDPFYDIQKGIEKIQLDTGETPTRAVTNLTTLNKIVANRKLNKTISIFGGGDIILGRQKVVEYFRNELGIDIVLYDKMYENEAGVATKFISDDKFALLPGTALGTTAFATTPEESDLMTSGKSNVSIVDTGVAITTMTEEDPVTVETKVSMLSLPTFENMEKVFILDAVAQP</sequence>
<dbReference type="STRING" id="160454.RV10_GL004126"/>
<dbReference type="OrthoDB" id="47969at2"/>
<keyword evidence="2" id="KW-1185">Reference proteome</keyword>
<dbReference type="InterPro" id="IPR005564">
    <property type="entry name" value="Major_capsid_GpE"/>
</dbReference>
<evidence type="ECO:0000313" key="1">
    <source>
        <dbReference type="EMBL" id="EOH94838.1"/>
    </source>
</evidence>
<proteinExistence type="predicted"/>
<protein>
    <recommendedName>
        <fullName evidence="3">Phage major capsid protein E</fullName>
    </recommendedName>
</protein>
<dbReference type="EMBL" id="AJAQ01000014">
    <property type="protein sequence ID" value="EOH94838.1"/>
    <property type="molecule type" value="Genomic_DNA"/>
</dbReference>
<evidence type="ECO:0008006" key="3">
    <source>
        <dbReference type="Google" id="ProtNLM"/>
    </source>
</evidence>
<dbReference type="PATRIC" id="fig|1158607.3.peg.1725"/>
<dbReference type="Pfam" id="PF03864">
    <property type="entry name" value="Phage_cap_E"/>
    <property type="match status" value="1"/>
</dbReference>
<dbReference type="RefSeq" id="WP_010756757.1">
    <property type="nucleotide sequence ID" value="NZ_ASWD01000006.1"/>
</dbReference>
<dbReference type="AlphaFoldDB" id="R2QI25"/>
<reference evidence="1 2" key="1">
    <citation type="submission" date="2013-02" db="EMBL/GenBank/DDBJ databases">
        <title>The Genome Sequence of Enterococcus pallens BAA-351.</title>
        <authorList>
            <consortium name="The Broad Institute Genome Sequencing Platform"/>
            <consortium name="The Broad Institute Genome Sequencing Center for Infectious Disease"/>
            <person name="Earl A.M."/>
            <person name="Gilmore M.S."/>
            <person name="Lebreton F."/>
            <person name="Walker B."/>
            <person name="Young S.K."/>
            <person name="Zeng Q."/>
            <person name="Gargeya S."/>
            <person name="Fitzgerald M."/>
            <person name="Haas B."/>
            <person name="Abouelleil A."/>
            <person name="Alvarado L."/>
            <person name="Arachchi H.M."/>
            <person name="Berlin A.M."/>
            <person name="Chapman S.B."/>
            <person name="Dewar J."/>
            <person name="Goldberg J."/>
            <person name="Griggs A."/>
            <person name="Gujja S."/>
            <person name="Hansen M."/>
            <person name="Howarth C."/>
            <person name="Imamovic A."/>
            <person name="Larimer J."/>
            <person name="McCowan C."/>
            <person name="Murphy C."/>
            <person name="Neiman D."/>
            <person name="Pearson M."/>
            <person name="Priest M."/>
            <person name="Roberts A."/>
            <person name="Saif S."/>
            <person name="Shea T."/>
            <person name="Sisk P."/>
            <person name="Sykes S."/>
            <person name="Wortman J."/>
            <person name="Nusbaum C."/>
            <person name="Birren B."/>
        </authorList>
    </citation>
    <scope>NUCLEOTIDE SEQUENCE [LARGE SCALE GENOMIC DNA]</scope>
    <source>
        <strain evidence="1 2">ATCC BAA-351</strain>
    </source>
</reference>
<dbReference type="Gene3D" id="3.90.1690.10">
    <property type="entry name" value="phage-related protein like domain"/>
    <property type="match status" value="1"/>
</dbReference>
<evidence type="ECO:0000313" key="2">
    <source>
        <dbReference type="Proteomes" id="UP000013782"/>
    </source>
</evidence>
<accession>R2QI25</accession>
<gene>
    <name evidence="1" type="ORF">UAU_01760</name>
</gene>
<dbReference type="Proteomes" id="UP000013782">
    <property type="component" value="Unassembled WGS sequence"/>
</dbReference>
<organism evidence="1 2">
    <name type="scientific">Enterococcus pallens ATCC BAA-351</name>
    <dbReference type="NCBI Taxonomy" id="1158607"/>
    <lineage>
        <taxon>Bacteria</taxon>
        <taxon>Bacillati</taxon>
        <taxon>Bacillota</taxon>
        <taxon>Bacilli</taxon>
        <taxon>Lactobacillales</taxon>
        <taxon>Enterococcaceae</taxon>
        <taxon>Enterococcus</taxon>
    </lineage>
</organism>
<dbReference type="eggNOG" id="ENOG502ZCHY">
    <property type="taxonomic scope" value="Bacteria"/>
</dbReference>